<gene>
    <name evidence="2" type="ORF">LCGC14_0778480</name>
</gene>
<feature type="region of interest" description="Disordered" evidence="1">
    <location>
        <begin position="1"/>
        <end position="31"/>
    </location>
</feature>
<name>A0A0F9T3A5_9ZZZZ</name>
<proteinExistence type="predicted"/>
<dbReference type="AlphaFoldDB" id="A0A0F9T3A5"/>
<organism evidence="2">
    <name type="scientific">marine sediment metagenome</name>
    <dbReference type="NCBI Taxonomy" id="412755"/>
    <lineage>
        <taxon>unclassified sequences</taxon>
        <taxon>metagenomes</taxon>
        <taxon>ecological metagenomes</taxon>
    </lineage>
</organism>
<sequence length="49" mass="5288">MPRGHDPEAELTGGAPVVVRDGESPLHGKGEQFKRVCQANYLTKPGEDL</sequence>
<feature type="compositionally biased region" description="Basic and acidic residues" evidence="1">
    <location>
        <begin position="20"/>
        <end position="31"/>
    </location>
</feature>
<dbReference type="EMBL" id="LAZR01001998">
    <property type="protein sequence ID" value="KKN35963.1"/>
    <property type="molecule type" value="Genomic_DNA"/>
</dbReference>
<protein>
    <submittedName>
        <fullName evidence="2">Uncharacterized protein</fullName>
    </submittedName>
</protein>
<reference evidence="2" key="1">
    <citation type="journal article" date="2015" name="Nature">
        <title>Complex archaea that bridge the gap between prokaryotes and eukaryotes.</title>
        <authorList>
            <person name="Spang A."/>
            <person name="Saw J.H."/>
            <person name="Jorgensen S.L."/>
            <person name="Zaremba-Niedzwiedzka K."/>
            <person name="Martijn J."/>
            <person name="Lind A.E."/>
            <person name="van Eijk R."/>
            <person name="Schleper C."/>
            <person name="Guy L."/>
            <person name="Ettema T.J."/>
        </authorList>
    </citation>
    <scope>NUCLEOTIDE SEQUENCE</scope>
</reference>
<evidence type="ECO:0000313" key="2">
    <source>
        <dbReference type="EMBL" id="KKN35963.1"/>
    </source>
</evidence>
<accession>A0A0F9T3A5</accession>
<comment type="caution">
    <text evidence="2">The sequence shown here is derived from an EMBL/GenBank/DDBJ whole genome shotgun (WGS) entry which is preliminary data.</text>
</comment>
<evidence type="ECO:0000256" key="1">
    <source>
        <dbReference type="SAM" id="MobiDB-lite"/>
    </source>
</evidence>